<dbReference type="SUPFAM" id="SSF53474">
    <property type="entry name" value="alpha/beta-Hydrolases"/>
    <property type="match status" value="1"/>
</dbReference>
<proteinExistence type="predicted"/>
<evidence type="ECO:0000313" key="4">
    <source>
        <dbReference type="Proteomes" id="UP000807342"/>
    </source>
</evidence>
<dbReference type="InterPro" id="IPR050300">
    <property type="entry name" value="GDXG_lipolytic_enzyme"/>
</dbReference>
<dbReference type="Pfam" id="PF07859">
    <property type="entry name" value="Abhydrolase_3"/>
    <property type="match status" value="1"/>
</dbReference>
<dbReference type="Proteomes" id="UP000807342">
    <property type="component" value="Unassembled WGS sequence"/>
</dbReference>
<dbReference type="EMBL" id="MU151177">
    <property type="protein sequence ID" value="KAF9447994.1"/>
    <property type="molecule type" value="Genomic_DNA"/>
</dbReference>
<dbReference type="PANTHER" id="PTHR48081">
    <property type="entry name" value="AB HYDROLASE SUPERFAMILY PROTEIN C4A8.06C"/>
    <property type="match status" value="1"/>
</dbReference>
<dbReference type="AlphaFoldDB" id="A0A9P5XBI9"/>
<evidence type="ECO:0000256" key="1">
    <source>
        <dbReference type="ARBA" id="ARBA00022801"/>
    </source>
</evidence>
<dbReference type="InterPro" id="IPR029058">
    <property type="entry name" value="AB_hydrolase_fold"/>
</dbReference>
<sequence>MSSGIQYDGSIHPSVINKLDPEYVAFHNANLLDRVPTELLPWDPAIRLGPTVPGTSDPLEVGGIQDHSLSKTNVRVFTPKGERPNEGWPVFIWFHGGGWTLGNIASDTSFITRLVNAANCVVVSVDYRLAPENPYPAAVEDAIEALEWVVKKGPGEIHIDTKRIAVGGSSSGGNLAAVLSLKAAERAIPLVFQLLIVPVTDNTASVKDLWFENQHAPWLTPVRMTWFKGNYLPREQDWTKWDASPTFAPTDLLRQVPKAWIGVCEMDILKEEGILYGEKLKKEGIEVEVEVYPGAPHPIMSMDGVLQVGRKMVSDAGAVLARAFSSTL</sequence>
<dbReference type="PANTHER" id="PTHR48081:SF8">
    <property type="entry name" value="ALPHA_BETA HYDROLASE FOLD-3 DOMAIN-CONTAINING PROTEIN-RELATED"/>
    <property type="match status" value="1"/>
</dbReference>
<protein>
    <recommendedName>
        <fullName evidence="2">Alpha/beta hydrolase fold-3 domain-containing protein</fullName>
    </recommendedName>
</protein>
<dbReference type="GO" id="GO:0016787">
    <property type="term" value="F:hydrolase activity"/>
    <property type="evidence" value="ECO:0007669"/>
    <property type="project" value="UniProtKB-KW"/>
</dbReference>
<organism evidence="3 4">
    <name type="scientific">Macrolepiota fuliginosa MF-IS2</name>
    <dbReference type="NCBI Taxonomy" id="1400762"/>
    <lineage>
        <taxon>Eukaryota</taxon>
        <taxon>Fungi</taxon>
        <taxon>Dikarya</taxon>
        <taxon>Basidiomycota</taxon>
        <taxon>Agaricomycotina</taxon>
        <taxon>Agaricomycetes</taxon>
        <taxon>Agaricomycetidae</taxon>
        <taxon>Agaricales</taxon>
        <taxon>Agaricineae</taxon>
        <taxon>Agaricaceae</taxon>
        <taxon>Macrolepiota</taxon>
    </lineage>
</organism>
<dbReference type="OrthoDB" id="408631at2759"/>
<accession>A0A9P5XBI9</accession>
<keyword evidence="1" id="KW-0378">Hydrolase</keyword>
<comment type="caution">
    <text evidence="3">The sequence shown here is derived from an EMBL/GenBank/DDBJ whole genome shotgun (WGS) entry which is preliminary data.</text>
</comment>
<gene>
    <name evidence="3" type="ORF">P691DRAFT_730483</name>
</gene>
<name>A0A9P5XBI9_9AGAR</name>
<evidence type="ECO:0000259" key="2">
    <source>
        <dbReference type="Pfam" id="PF07859"/>
    </source>
</evidence>
<dbReference type="InterPro" id="IPR013094">
    <property type="entry name" value="AB_hydrolase_3"/>
</dbReference>
<keyword evidence="4" id="KW-1185">Reference proteome</keyword>
<feature type="domain" description="Alpha/beta hydrolase fold-3" evidence="2">
    <location>
        <begin position="92"/>
        <end position="299"/>
    </location>
</feature>
<dbReference type="Gene3D" id="3.40.50.1820">
    <property type="entry name" value="alpha/beta hydrolase"/>
    <property type="match status" value="1"/>
</dbReference>
<evidence type="ECO:0000313" key="3">
    <source>
        <dbReference type="EMBL" id="KAF9447994.1"/>
    </source>
</evidence>
<reference evidence="3" key="1">
    <citation type="submission" date="2020-11" db="EMBL/GenBank/DDBJ databases">
        <authorList>
            <consortium name="DOE Joint Genome Institute"/>
            <person name="Ahrendt S."/>
            <person name="Riley R."/>
            <person name="Andreopoulos W."/>
            <person name="Labutti K."/>
            <person name="Pangilinan J."/>
            <person name="Ruiz-Duenas F.J."/>
            <person name="Barrasa J.M."/>
            <person name="Sanchez-Garcia M."/>
            <person name="Camarero S."/>
            <person name="Miyauchi S."/>
            <person name="Serrano A."/>
            <person name="Linde D."/>
            <person name="Babiker R."/>
            <person name="Drula E."/>
            <person name="Ayuso-Fernandez I."/>
            <person name="Pacheco R."/>
            <person name="Padilla G."/>
            <person name="Ferreira P."/>
            <person name="Barriuso J."/>
            <person name="Kellner H."/>
            <person name="Castanera R."/>
            <person name="Alfaro M."/>
            <person name="Ramirez L."/>
            <person name="Pisabarro A.G."/>
            <person name="Kuo A."/>
            <person name="Tritt A."/>
            <person name="Lipzen A."/>
            <person name="He G."/>
            <person name="Yan M."/>
            <person name="Ng V."/>
            <person name="Cullen D."/>
            <person name="Martin F."/>
            <person name="Rosso M.-N."/>
            <person name="Henrissat B."/>
            <person name="Hibbett D."/>
            <person name="Martinez A.T."/>
            <person name="Grigoriev I.V."/>
        </authorList>
    </citation>
    <scope>NUCLEOTIDE SEQUENCE</scope>
    <source>
        <strain evidence="3">MF-IS2</strain>
    </source>
</reference>